<feature type="domain" description="Peroxisomal membrane protein PEX14-like KPWE" evidence="2">
    <location>
        <begin position="124"/>
        <end position="171"/>
    </location>
</feature>
<name>A0A1Y2CI45_9FUNG</name>
<feature type="region of interest" description="Disordered" evidence="1">
    <location>
        <begin position="58"/>
        <end position="125"/>
    </location>
</feature>
<keyword evidence="5" id="KW-1185">Reference proteome</keyword>
<reference evidence="4 5" key="1">
    <citation type="submission" date="2016-07" db="EMBL/GenBank/DDBJ databases">
        <title>Pervasive Adenine N6-methylation of Active Genes in Fungi.</title>
        <authorList>
            <consortium name="DOE Joint Genome Institute"/>
            <person name="Mondo S.J."/>
            <person name="Dannebaum R.O."/>
            <person name="Kuo R.C."/>
            <person name="Labutti K."/>
            <person name="Haridas S."/>
            <person name="Kuo A."/>
            <person name="Salamov A."/>
            <person name="Ahrendt S.R."/>
            <person name="Lipzen A."/>
            <person name="Sullivan W."/>
            <person name="Andreopoulos W.B."/>
            <person name="Clum A."/>
            <person name="Lindquist E."/>
            <person name="Daum C."/>
            <person name="Ramamoorthy G.K."/>
            <person name="Gryganskyi A."/>
            <person name="Culley D."/>
            <person name="Magnuson J.K."/>
            <person name="James T.Y."/>
            <person name="O'Malley M.A."/>
            <person name="Stajich J.E."/>
            <person name="Spatafora J.W."/>
            <person name="Visel A."/>
            <person name="Grigoriev I.V."/>
        </authorList>
    </citation>
    <scope>NUCLEOTIDE SEQUENCE [LARGE SCALE GENOMIC DNA]</scope>
    <source>
        <strain evidence="4 5">JEL800</strain>
    </source>
</reference>
<dbReference type="OrthoDB" id="9936937at2759"/>
<feature type="compositionally biased region" description="Polar residues" evidence="1">
    <location>
        <begin position="74"/>
        <end position="96"/>
    </location>
</feature>
<dbReference type="InterPro" id="IPR040554">
    <property type="entry name" value="KPWE_PEX14_dom"/>
</dbReference>
<dbReference type="STRING" id="329046.A0A1Y2CI45"/>
<evidence type="ECO:0000259" key="2">
    <source>
        <dbReference type="Pfam" id="PF17733"/>
    </source>
</evidence>
<feature type="compositionally biased region" description="Low complexity" evidence="1">
    <location>
        <begin position="102"/>
        <end position="122"/>
    </location>
</feature>
<evidence type="ECO:0000313" key="5">
    <source>
        <dbReference type="Proteomes" id="UP000193642"/>
    </source>
</evidence>
<feature type="domain" description="PEX14-like helix-turn-helix" evidence="3">
    <location>
        <begin position="2"/>
        <end position="51"/>
    </location>
</feature>
<gene>
    <name evidence="4" type="ORF">BCR33DRAFT_849614</name>
</gene>
<sequence>MSFETYDFDNDPAFASGLQSILSSLQSQGLPQDVIASKVSDAKRFYYQKYVVAVAPPAPTSSDAHSSAPPPAQLVSNGNQPTYLSHVEQVQPSDSLNPKGVDSTTLNNNDTSTSSDSSSSSSPTYPKSFAEICELVARGEPIPGIRLIPTTVHDRSLASVPQLAPRLKPWEIAAAAVSSDVANSVDPNAFQTE</sequence>
<organism evidence="4 5">
    <name type="scientific">Rhizoclosmatium globosum</name>
    <dbReference type="NCBI Taxonomy" id="329046"/>
    <lineage>
        <taxon>Eukaryota</taxon>
        <taxon>Fungi</taxon>
        <taxon>Fungi incertae sedis</taxon>
        <taxon>Chytridiomycota</taxon>
        <taxon>Chytridiomycota incertae sedis</taxon>
        <taxon>Chytridiomycetes</taxon>
        <taxon>Chytridiales</taxon>
        <taxon>Chytriomycetaceae</taxon>
        <taxon>Rhizoclosmatium</taxon>
    </lineage>
</organism>
<dbReference type="InterPro" id="IPR058841">
    <property type="entry name" value="HTH_76"/>
</dbReference>
<dbReference type="PANTHER" id="PTHR36855:SF1">
    <property type="entry name" value="PEROXISOME MEMBRANE ANCHOR PROTEIN PEX14P N-TERMINAL DOMAIN-CONTAINING PROTEIN"/>
    <property type="match status" value="1"/>
</dbReference>
<evidence type="ECO:0000259" key="3">
    <source>
        <dbReference type="Pfam" id="PF25871"/>
    </source>
</evidence>
<comment type="caution">
    <text evidence="4">The sequence shown here is derived from an EMBL/GenBank/DDBJ whole genome shotgun (WGS) entry which is preliminary data.</text>
</comment>
<dbReference type="Proteomes" id="UP000193642">
    <property type="component" value="Unassembled WGS sequence"/>
</dbReference>
<dbReference type="PANTHER" id="PTHR36855">
    <property type="entry name" value="CHROMOSOME 10, WHOLE GENOME SHOTGUN SEQUENCE"/>
    <property type="match status" value="1"/>
</dbReference>
<evidence type="ECO:0000256" key="1">
    <source>
        <dbReference type="SAM" id="MobiDB-lite"/>
    </source>
</evidence>
<dbReference type="EMBL" id="MCGO01000018">
    <property type="protein sequence ID" value="ORY45975.1"/>
    <property type="molecule type" value="Genomic_DNA"/>
</dbReference>
<evidence type="ECO:0000313" key="4">
    <source>
        <dbReference type="EMBL" id="ORY45975.1"/>
    </source>
</evidence>
<proteinExistence type="predicted"/>
<protein>
    <submittedName>
        <fullName evidence="4">Uncharacterized protein</fullName>
    </submittedName>
</protein>
<dbReference type="AlphaFoldDB" id="A0A1Y2CI45"/>
<accession>A0A1Y2CI45</accession>
<dbReference type="Pfam" id="PF17733">
    <property type="entry name" value="KPWE_dom"/>
    <property type="match status" value="1"/>
</dbReference>
<dbReference type="Pfam" id="PF25871">
    <property type="entry name" value="HTH_76"/>
    <property type="match status" value="1"/>
</dbReference>